<evidence type="ECO:0000313" key="1">
    <source>
        <dbReference type="EMBL" id="CAF1493489.1"/>
    </source>
</evidence>
<proteinExistence type="predicted"/>
<reference evidence="1" key="1">
    <citation type="submission" date="2021-02" db="EMBL/GenBank/DDBJ databases">
        <authorList>
            <person name="Nowell W R."/>
        </authorList>
    </citation>
    <scope>NUCLEOTIDE SEQUENCE</scope>
</reference>
<comment type="caution">
    <text evidence="1">The sequence shown here is derived from an EMBL/GenBank/DDBJ whole genome shotgun (WGS) entry which is preliminary data.</text>
</comment>
<name>A0A815SJU3_ADIRI</name>
<gene>
    <name evidence="1" type="ORF">XAT740_LOCUS39226</name>
</gene>
<dbReference type="Proteomes" id="UP000663828">
    <property type="component" value="Unassembled WGS sequence"/>
</dbReference>
<evidence type="ECO:0000313" key="2">
    <source>
        <dbReference type="Proteomes" id="UP000663828"/>
    </source>
</evidence>
<sequence>MNTSDRFIITHSINFCSCYSPQNLLNQYTNVTPIAISHPFARYVLYNPYDNTLIVLGDNLIGQYYVSNLTRFRTLSVTITPLAAVVNSNSIYIAFGDNMSVRQYDMKLTFNRSVSIPSASSSSLCYGLALWKNGLFVTDDQKNSIWFIDSTTMNISLYLKLTNYSIEPFNIAVYHDVLYISQLSSPIIYVYDLVYKSMRSLTFPNSIALYRLDMDPYCNRLWLGTQSTTFSSVPVIDLASDKPAVYYAKGALTTGPTYKIEFDSNYSMYTVAVNGNYFYKYPMSAIFCDKN</sequence>
<keyword evidence="2" id="KW-1185">Reference proteome</keyword>
<dbReference type="EMBL" id="CAJNOR010004322">
    <property type="protein sequence ID" value="CAF1493489.1"/>
    <property type="molecule type" value="Genomic_DNA"/>
</dbReference>
<organism evidence="1 2">
    <name type="scientific">Adineta ricciae</name>
    <name type="common">Rotifer</name>
    <dbReference type="NCBI Taxonomy" id="249248"/>
    <lineage>
        <taxon>Eukaryota</taxon>
        <taxon>Metazoa</taxon>
        <taxon>Spiralia</taxon>
        <taxon>Gnathifera</taxon>
        <taxon>Rotifera</taxon>
        <taxon>Eurotatoria</taxon>
        <taxon>Bdelloidea</taxon>
        <taxon>Adinetida</taxon>
        <taxon>Adinetidae</taxon>
        <taxon>Adineta</taxon>
    </lineage>
</organism>
<dbReference type="AlphaFoldDB" id="A0A815SJU3"/>
<accession>A0A815SJU3</accession>
<dbReference type="SUPFAM" id="SSF63829">
    <property type="entry name" value="Calcium-dependent phosphotriesterase"/>
    <property type="match status" value="1"/>
</dbReference>
<dbReference type="Gene3D" id="2.130.10.10">
    <property type="entry name" value="YVTN repeat-like/Quinoprotein amine dehydrogenase"/>
    <property type="match status" value="1"/>
</dbReference>
<protein>
    <submittedName>
        <fullName evidence="1">Uncharacterized protein</fullName>
    </submittedName>
</protein>
<dbReference type="InterPro" id="IPR015943">
    <property type="entry name" value="WD40/YVTN_repeat-like_dom_sf"/>
</dbReference>